<sequence>MSKLKLTKLSAVVGLALTGLYGCGGADSADPADIPVTPKTTSADLVGQVTKGTVSNAAVSVTQLNGSAISITSGDRTDAEGQINMSVEGADGFGINSMVKLVVTADADSSMVCDAPSCGDMAMGDMITGGLLSGTELTSMTYLSVPFATSADGTADATFQANALTTIATALVEKDVAGGRNVSVRQLYELALEDNSLTTLKALGVDAKQNVFSGDLVSAEAYENFVSGEDCVDLVGEDGEPTGEQECTDTLVSTDIIKLSLANAAFADIGPDSTINARISNTIETIGIAQDGDITVLKPLREQMLATVSAVPFLDQLGMAAEDVIDLALPFLEEELNTGPLVAVSTDDATITARNQISEAEAGPKAFDGDVNTKWLDHNDWSGAPTEEDPSWVQVEFAEPQAISSLALTSANDAPSRDPENFNLQASDDGENWVTVAEFLGETFDERFERKEFSFANGLKYSHYRLNITKNKGDDGLMQVAEIEFFGPVYADVVQPASEASITARGAISDNEAAPMLFDGDTQTKWLDNTGVPTAEDPSWVQVDFATPVAVGTLAITSANDAPSRDPENFNLQGSNDGGVTWVTLASWLAESFDERFERQLFNLDNGLAFSSYRFNVTKNKGDDSMMQIAELELIGPQLADLNHALDYTNVEARGAISDAEAGIMAFDDDSQTKWLDNTAVPTAEEPAWVEVSLPESQAVNQVVLISANDAPDRDPENFTLQATSDGEYWVTLGEWLGVSFDERFERQTFPVVNSLGYSQYRFNITKNKGDSNLMQIAEIGLVGPQYQSVVLTQSGATYVERAAISDNEAGSMAFDGDAQTKWLDNAGVPTAEEPSWIDISLAQAGTVNQLAMTSANDAPSRDPENFRLLGSNDGETWSLVGEWIGESFDERFERKVFPTTNGRSFMFYRVEITKNKGDDSLMQVAEIELIGPQL</sequence>
<feature type="domain" description="F5/8 type C" evidence="2">
    <location>
        <begin position="775"/>
        <end position="933"/>
    </location>
</feature>
<dbReference type="InterPro" id="IPR008979">
    <property type="entry name" value="Galactose-bd-like_sf"/>
</dbReference>
<comment type="caution">
    <text evidence="3">The sequence shown here is derived from an EMBL/GenBank/DDBJ whole genome shotgun (WGS) entry which is preliminary data.</text>
</comment>
<feature type="domain" description="F5/8 type C" evidence="2">
    <location>
        <begin position="331"/>
        <end position="488"/>
    </location>
</feature>
<dbReference type="PROSITE" id="PS51257">
    <property type="entry name" value="PROKAR_LIPOPROTEIN"/>
    <property type="match status" value="1"/>
</dbReference>
<feature type="domain" description="F5/8 type C" evidence="2">
    <location>
        <begin position="489"/>
        <end position="637"/>
    </location>
</feature>
<feature type="signal peptide" evidence="1">
    <location>
        <begin position="1"/>
        <end position="28"/>
    </location>
</feature>
<feature type="chain" id="PRO_5046378307" description="F5/8 type C domain-containing protein" evidence="1">
    <location>
        <begin position="29"/>
        <end position="935"/>
    </location>
</feature>
<keyword evidence="4" id="KW-1185">Reference proteome</keyword>
<evidence type="ECO:0000313" key="4">
    <source>
        <dbReference type="Proteomes" id="UP000614272"/>
    </source>
</evidence>
<dbReference type="RefSeq" id="WP_099035379.1">
    <property type="nucleotide sequence ID" value="NZ_BMGJ01000011.1"/>
</dbReference>
<protein>
    <recommendedName>
        <fullName evidence="2">F5/8 type C domain-containing protein</fullName>
    </recommendedName>
</protein>
<evidence type="ECO:0000256" key="1">
    <source>
        <dbReference type="SAM" id="SignalP"/>
    </source>
</evidence>
<accession>A0ABQ1RL79</accession>
<feature type="domain" description="F5/8 type C" evidence="2">
    <location>
        <begin position="668"/>
        <end position="733"/>
    </location>
</feature>
<dbReference type="EMBL" id="BMGJ01000011">
    <property type="protein sequence ID" value="GGD70702.1"/>
    <property type="molecule type" value="Genomic_DNA"/>
</dbReference>
<proteinExistence type="predicted"/>
<dbReference type="InterPro" id="IPR000421">
    <property type="entry name" value="FA58C"/>
</dbReference>
<gene>
    <name evidence="3" type="ORF">GCM10011357_27250</name>
</gene>
<dbReference type="SUPFAM" id="SSF49785">
    <property type="entry name" value="Galactose-binding domain-like"/>
    <property type="match status" value="4"/>
</dbReference>
<keyword evidence="1" id="KW-0732">Signal</keyword>
<dbReference type="Proteomes" id="UP000614272">
    <property type="component" value="Unassembled WGS sequence"/>
</dbReference>
<dbReference type="Gene3D" id="2.60.120.260">
    <property type="entry name" value="Galactose-binding domain-like"/>
    <property type="match status" value="4"/>
</dbReference>
<organism evidence="3 4">
    <name type="scientific">Lacimicrobium alkaliphilum</name>
    <dbReference type="NCBI Taxonomy" id="1526571"/>
    <lineage>
        <taxon>Bacteria</taxon>
        <taxon>Pseudomonadati</taxon>
        <taxon>Pseudomonadota</taxon>
        <taxon>Gammaproteobacteria</taxon>
        <taxon>Alteromonadales</taxon>
        <taxon>Alteromonadaceae</taxon>
        <taxon>Lacimicrobium</taxon>
    </lineage>
</organism>
<reference evidence="4" key="1">
    <citation type="journal article" date="2019" name="Int. J. Syst. Evol. Microbiol.">
        <title>The Global Catalogue of Microorganisms (GCM) 10K type strain sequencing project: providing services to taxonomists for standard genome sequencing and annotation.</title>
        <authorList>
            <consortium name="The Broad Institute Genomics Platform"/>
            <consortium name="The Broad Institute Genome Sequencing Center for Infectious Disease"/>
            <person name="Wu L."/>
            <person name="Ma J."/>
        </authorList>
    </citation>
    <scope>NUCLEOTIDE SEQUENCE [LARGE SCALE GENOMIC DNA]</scope>
    <source>
        <strain evidence="4">CGMCC 1.12923</strain>
    </source>
</reference>
<name>A0ABQ1RL79_9ALTE</name>
<dbReference type="Pfam" id="PF22633">
    <property type="entry name" value="F5_F8_type_C_2"/>
    <property type="match status" value="1"/>
</dbReference>
<evidence type="ECO:0000259" key="2">
    <source>
        <dbReference type="PROSITE" id="PS50022"/>
    </source>
</evidence>
<dbReference type="PROSITE" id="PS50022">
    <property type="entry name" value="FA58C_3"/>
    <property type="match status" value="4"/>
</dbReference>
<evidence type="ECO:0000313" key="3">
    <source>
        <dbReference type="EMBL" id="GGD70702.1"/>
    </source>
</evidence>
<dbReference type="Pfam" id="PF00754">
    <property type="entry name" value="F5_F8_type_C"/>
    <property type="match status" value="3"/>
</dbReference>